<dbReference type="Proteomes" id="UP000653305">
    <property type="component" value="Unassembled WGS sequence"/>
</dbReference>
<accession>A0A830DHR7</accession>
<protein>
    <submittedName>
        <fullName evidence="1">Uncharacterized protein</fullName>
    </submittedName>
</protein>
<keyword evidence="2" id="KW-1185">Reference proteome</keyword>
<proteinExistence type="predicted"/>
<reference evidence="1" key="1">
    <citation type="submission" date="2020-07" db="EMBL/GenBank/DDBJ databases">
        <title>Ethylene signaling mediates host invasion by parasitic plants.</title>
        <authorList>
            <person name="Yoshida S."/>
        </authorList>
    </citation>
    <scope>NUCLEOTIDE SEQUENCE</scope>
    <source>
        <strain evidence="1">Okayama</strain>
    </source>
</reference>
<comment type="caution">
    <text evidence="1">The sequence shown here is derived from an EMBL/GenBank/DDBJ whole genome shotgun (WGS) entry which is preliminary data.</text>
</comment>
<gene>
    <name evidence="1" type="ORF">PHJA_002874500</name>
</gene>
<dbReference type="AlphaFoldDB" id="A0A830DHR7"/>
<organism evidence="1 2">
    <name type="scientific">Phtheirospermum japonicum</name>
    <dbReference type="NCBI Taxonomy" id="374723"/>
    <lineage>
        <taxon>Eukaryota</taxon>
        <taxon>Viridiplantae</taxon>
        <taxon>Streptophyta</taxon>
        <taxon>Embryophyta</taxon>
        <taxon>Tracheophyta</taxon>
        <taxon>Spermatophyta</taxon>
        <taxon>Magnoliopsida</taxon>
        <taxon>eudicotyledons</taxon>
        <taxon>Gunneridae</taxon>
        <taxon>Pentapetalae</taxon>
        <taxon>asterids</taxon>
        <taxon>lamiids</taxon>
        <taxon>Lamiales</taxon>
        <taxon>Orobanchaceae</taxon>
        <taxon>Orobanchaceae incertae sedis</taxon>
        <taxon>Phtheirospermum</taxon>
    </lineage>
</organism>
<name>A0A830DHR7_9LAMI</name>
<evidence type="ECO:0000313" key="1">
    <source>
        <dbReference type="EMBL" id="GFQ07304.1"/>
    </source>
</evidence>
<dbReference type="EMBL" id="BMAC01001462">
    <property type="protein sequence ID" value="GFQ07304.1"/>
    <property type="molecule type" value="Genomic_DNA"/>
</dbReference>
<sequence>MSKMVGGHQSNVYIFKKGGWPPDEDVLLCELHVDQVKEASIDGLKFTDLNSVRLVEYQKATLEGNDEQTS</sequence>
<evidence type="ECO:0000313" key="2">
    <source>
        <dbReference type="Proteomes" id="UP000653305"/>
    </source>
</evidence>